<dbReference type="EMBL" id="MU866143">
    <property type="protein sequence ID" value="KAK4178274.1"/>
    <property type="molecule type" value="Genomic_DNA"/>
</dbReference>
<reference evidence="7" key="1">
    <citation type="journal article" date="2023" name="Mol. Phylogenet. Evol.">
        <title>Genome-scale phylogeny and comparative genomics of the fungal order Sordariales.</title>
        <authorList>
            <person name="Hensen N."/>
            <person name="Bonometti L."/>
            <person name="Westerberg I."/>
            <person name="Brannstrom I.O."/>
            <person name="Guillou S."/>
            <person name="Cros-Aarteil S."/>
            <person name="Calhoun S."/>
            <person name="Haridas S."/>
            <person name="Kuo A."/>
            <person name="Mondo S."/>
            <person name="Pangilinan J."/>
            <person name="Riley R."/>
            <person name="LaButti K."/>
            <person name="Andreopoulos B."/>
            <person name="Lipzen A."/>
            <person name="Chen C."/>
            <person name="Yan M."/>
            <person name="Daum C."/>
            <person name="Ng V."/>
            <person name="Clum A."/>
            <person name="Steindorff A."/>
            <person name="Ohm R.A."/>
            <person name="Martin F."/>
            <person name="Silar P."/>
            <person name="Natvig D.O."/>
            <person name="Lalanne C."/>
            <person name="Gautier V."/>
            <person name="Ament-Velasquez S.L."/>
            <person name="Kruys A."/>
            <person name="Hutchinson M.I."/>
            <person name="Powell A.J."/>
            <person name="Barry K."/>
            <person name="Miller A.N."/>
            <person name="Grigoriev I.V."/>
            <person name="Debuchy R."/>
            <person name="Gladieux P."/>
            <person name="Hiltunen Thoren M."/>
            <person name="Johannesson H."/>
        </authorList>
    </citation>
    <scope>NUCLEOTIDE SEQUENCE</scope>
    <source>
        <strain evidence="7">CBS 892.96</strain>
    </source>
</reference>
<reference evidence="7" key="2">
    <citation type="submission" date="2023-05" db="EMBL/GenBank/DDBJ databases">
        <authorList>
            <consortium name="Lawrence Berkeley National Laboratory"/>
            <person name="Steindorff A."/>
            <person name="Hensen N."/>
            <person name="Bonometti L."/>
            <person name="Westerberg I."/>
            <person name="Brannstrom I.O."/>
            <person name="Guillou S."/>
            <person name="Cros-Aarteil S."/>
            <person name="Calhoun S."/>
            <person name="Haridas S."/>
            <person name="Kuo A."/>
            <person name="Mondo S."/>
            <person name="Pangilinan J."/>
            <person name="Riley R."/>
            <person name="Labutti K."/>
            <person name="Andreopoulos B."/>
            <person name="Lipzen A."/>
            <person name="Chen C."/>
            <person name="Yanf M."/>
            <person name="Daum C."/>
            <person name="Ng V."/>
            <person name="Clum A."/>
            <person name="Ohm R."/>
            <person name="Martin F."/>
            <person name="Silar P."/>
            <person name="Natvig D."/>
            <person name="Lalanne C."/>
            <person name="Gautier V."/>
            <person name="Ament-Velasquez S.L."/>
            <person name="Kruys A."/>
            <person name="Hutchinson M.I."/>
            <person name="Powell A.J."/>
            <person name="Barry K."/>
            <person name="Miller A.N."/>
            <person name="Grigoriev I.V."/>
            <person name="Debuchy R."/>
            <person name="Gladieux P."/>
            <person name="Thoren M.H."/>
            <person name="Johannesson H."/>
        </authorList>
    </citation>
    <scope>NUCLEOTIDE SEQUENCE</scope>
    <source>
        <strain evidence="7">CBS 892.96</strain>
    </source>
</reference>
<dbReference type="InterPro" id="IPR051694">
    <property type="entry name" value="Immunoregulatory_rcpt-like"/>
</dbReference>
<evidence type="ECO:0000313" key="7">
    <source>
        <dbReference type="EMBL" id="KAK4178274.1"/>
    </source>
</evidence>
<proteinExistence type="predicted"/>
<evidence type="ECO:0000256" key="2">
    <source>
        <dbReference type="ARBA" id="ARBA00022692"/>
    </source>
</evidence>
<feature type="compositionally biased region" description="Acidic residues" evidence="5">
    <location>
        <begin position="44"/>
        <end position="59"/>
    </location>
</feature>
<keyword evidence="4 6" id="KW-0472">Membrane</keyword>
<gene>
    <name evidence="7" type="ORF">QBC36DRAFT_109031</name>
</gene>
<organism evidence="7 8">
    <name type="scientific">Triangularia setosa</name>
    <dbReference type="NCBI Taxonomy" id="2587417"/>
    <lineage>
        <taxon>Eukaryota</taxon>
        <taxon>Fungi</taxon>
        <taxon>Dikarya</taxon>
        <taxon>Ascomycota</taxon>
        <taxon>Pezizomycotina</taxon>
        <taxon>Sordariomycetes</taxon>
        <taxon>Sordariomycetidae</taxon>
        <taxon>Sordariales</taxon>
        <taxon>Podosporaceae</taxon>
        <taxon>Triangularia</taxon>
    </lineage>
</organism>
<evidence type="ECO:0000256" key="3">
    <source>
        <dbReference type="ARBA" id="ARBA00022989"/>
    </source>
</evidence>
<feature type="region of interest" description="Disordered" evidence="5">
    <location>
        <begin position="211"/>
        <end position="242"/>
    </location>
</feature>
<protein>
    <submittedName>
        <fullName evidence="7">Uncharacterized protein</fullName>
    </submittedName>
</protein>
<accession>A0AAN6WA97</accession>
<dbReference type="AlphaFoldDB" id="A0AAN6WA97"/>
<feature type="region of interest" description="Disordered" evidence="5">
    <location>
        <begin position="412"/>
        <end position="442"/>
    </location>
</feature>
<sequence>MRVTGPGLRRRNHAWLEMRSRERRWTRRQIEEESETSDSGGETSGDESGEDSSDDEEDTVPTVQRPSLPLPTVGAGAGVNLLPVPGATLGADEGEESASDGIDSGDEDSPDEAEGEEESTVPPAAGPPAPTETSTIGAPVPTDPAAIIDSSSSLPGSASSTDSASSEATSTKSISSGSTNTQTSTESALPSSTPIIDDVLTSISADSTSFPTLALPEVSPTPPATNGATTSEEEQLGASPSRMNTGAAVGIVIGTLAIIGCLIGAALFWRKWRRDRGLPFLPAVVLPWKKDRNDNYDSDATLAPGKGGDKTNTAIMDDLMKAAYAAEHGNNDMEFYGGYPGDQKDIHPNMIDEKAYVALTGHLTPGTPKKPVSTWLGGIVTPRQSQGPVFPPSPMYSEAERPPMPTTIPGTMAVPKLQPPPPAKARTTMTTDTTNTSVRWYG</sequence>
<keyword evidence="2 6" id="KW-0812">Transmembrane</keyword>
<feature type="compositionally biased region" description="Acidic residues" evidence="5">
    <location>
        <begin position="92"/>
        <end position="119"/>
    </location>
</feature>
<dbReference type="PANTHER" id="PTHR15549">
    <property type="entry name" value="PAIRED IMMUNOGLOBULIN-LIKE TYPE 2 RECEPTOR"/>
    <property type="match status" value="1"/>
</dbReference>
<dbReference type="Proteomes" id="UP001302321">
    <property type="component" value="Unassembled WGS sequence"/>
</dbReference>
<evidence type="ECO:0000256" key="4">
    <source>
        <dbReference type="ARBA" id="ARBA00023136"/>
    </source>
</evidence>
<feature type="compositionally biased region" description="Low complexity" evidence="5">
    <location>
        <begin position="427"/>
        <end position="436"/>
    </location>
</feature>
<evidence type="ECO:0000256" key="1">
    <source>
        <dbReference type="ARBA" id="ARBA00004167"/>
    </source>
</evidence>
<feature type="compositionally biased region" description="Polar residues" evidence="5">
    <location>
        <begin position="182"/>
        <end position="193"/>
    </location>
</feature>
<evidence type="ECO:0000256" key="6">
    <source>
        <dbReference type="SAM" id="Phobius"/>
    </source>
</evidence>
<dbReference type="GO" id="GO:0071944">
    <property type="term" value="C:cell periphery"/>
    <property type="evidence" value="ECO:0007669"/>
    <property type="project" value="UniProtKB-ARBA"/>
</dbReference>
<keyword evidence="8" id="KW-1185">Reference proteome</keyword>
<name>A0AAN6WA97_9PEZI</name>
<evidence type="ECO:0000313" key="8">
    <source>
        <dbReference type="Proteomes" id="UP001302321"/>
    </source>
</evidence>
<evidence type="ECO:0000256" key="5">
    <source>
        <dbReference type="SAM" id="MobiDB-lite"/>
    </source>
</evidence>
<comment type="caution">
    <text evidence="7">The sequence shown here is derived from an EMBL/GenBank/DDBJ whole genome shotgun (WGS) entry which is preliminary data.</text>
</comment>
<feature type="compositionally biased region" description="Low complexity" evidence="5">
    <location>
        <begin position="150"/>
        <end position="181"/>
    </location>
</feature>
<feature type="region of interest" description="Disordered" evidence="5">
    <location>
        <begin position="1"/>
        <end position="193"/>
    </location>
</feature>
<comment type="subcellular location">
    <subcellularLocation>
        <location evidence="1">Membrane</location>
        <topology evidence="1">Single-pass membrane protein</topology>
    </subcellularLocation>
</comment>
<dbReference type="GO" id="GO:0016020">
    <property type="term" value="C:membrane"/>
    <property type="evidence" value="ECO:0007669"/>
    <property type="project" value="UniProtKB-SubCell"/>
</dbReference>
<keyword evidence="3 6" id="KW-1133">Transmembrane helix</keyword>
<feature type="transmembrane region" description="Helical" evidence="6">
    <location>
        <begin position="247"/>
        <end position="269"/>
    </location>
</feature>